<name>A0ABU9XQY2_9SPHN</name>
<dbReference type="EMBL" id="JBDIMF010000001">
    <property type="protein sequence ID" value="MEN2785485.1"/>
    <property type="molecule type" value="Genomic_DNA"/>
</dbReference>
<gene>
    <name evidence="1" type="ORF">ABC969_03500</name>
</gene>
<evidence type="ECO:0000313" key="2">
    <source>
        <dbReference type="Proteomes" id="UP001404104"/>
    </source>
</evidence>
<organism evidence="1 2">
    <name type="scientific">Sphingomonas qilianensis</name>
    <dbReference type="NCBI Taxonomy" id="1736690"/>
    <lineage>
        <taxon>Bacteria</taxon>
        <taxon>Pseudomonadati</taxon>
        <taxon>Pseudomonadota</taxon>
        <taxon>Alphaproteobacteria</taxon>
        <taxon>Sphingomonadales</taxon>
        <taxon>Sphingomonadaceae</taxon>
        <taxon>Sphingomonas</taxon>
    </lineage>
</organism>
<dbReference type="Proteomes" id="UP001404104">
    <property type="component" value="Unassembled WGS sequence"/>
</dbReference>
<protein>
    <submittedName>
        <fullName evidence="1">DOMON-like domain-containing protein</fullName>
    </submittedName>
</protein>
<accession>A0ABU9XQY2</accession>
<keyword evidence="2" id="KW-1185">Reference proteome</keyword>
<dbReference type="CDD" id="cd09627">
    <property type="entry name" value="DOMON_murB_like"/>
    <property type="match status" value="1"/>
</dbReference>
<proteinExistence type="predicted"/>
<dbReference type="RefSeq" id="WP_345862987.1">
    <property type="nucleotide sequence ID" value="NZ_JBDIMF010000001.1"/>
</dbReference>
<comment type="caution">
    <text evidence="1">The sequence shown here is derived from an EMBL/GenBank/DDBJ whole genome shotgun (WGS) entry which is preliminary data.</text>
</comment>
<dbReference type="Gene3D" id="2.60.40.1190">
    <property type="match status" value="1"/>
</dbReference>
<sequence length="169" mass="18471">MLPHPLMPAPAGRAIEVQGEISRDAAALRFVVAGPVPLIPAKAMSQRADDLWKTTCFELFIAPLGEPGYVEFNFSPSTRWAAYAFDAYRGGMRRWPLAASPQIEPIENGIRVTVDVSHLPPPPWQIGLSAVIEERDGTKSYWALGHAPGAPDFHNRDCFIATLAAPTRP</sequence>
<reference evidence="1 2" key="1">
    <citation type="submission" date="2024-05" db="EMBL/GenBank/DDBJ databases">
        <authorList>
            <person name="Liu Q."/>
            <person name="Xin Y.-H."/>
        </authorList>
    </citation>
    <scope>NUCLEOTIDE SEQUENCE [LARGE SCALE GENOMIC DNA]</scope>
    <source>
        <strain evidence="1 2">CGMCC 1.15349</strain>
    </source>
</reference>
<evidence type="ECO:0000313" key="1">
    <source>
        <dbReference type="EMBL" id="MEN2785485.1"/>
    </source>
</evidence>